<feature type="compositionally biased region" description="Basic and acidic residues" evidence="1">
    <location>
        <begin position="102"/>
        <end position="122"/>
    </location>
</feature>
<evidence type="ECO:0000256" key="1">
    <source>
        <dbReference type="SAM" id="MobiDB-lite"/>
    </source>
</evidence>
<protein>
    <submittedName>
        <fullName evidence="2">Uncharacterized protein</fullName>
    </submittedName>
</protein>
<feature type="region of interest" description="Disordered" evidence="1">
    <location>
        <begin position="81"/>
        <end position="128"/>
    </location>
</feature>
<reference evidence="2 3" key="1">
    <citation type="submission" date="2018-10" db="EMBL/GenBank/DDBJ databases">
        <title>Natrarchaeobius chitinivorans gen. nov., sp. nov., and Natrarchaeobius haloalkaliphilus sp. nov., alkaliphilic, chitin-utilizing haloarchaea from hypersaline alkaline lakes.</title>
        <authorList>
            <person name="Sorokin D.Y."/>
            <person name="Elcheninov A.G."/>
            <person name="Kostrikina N.A."/>
            <person name="Bale N.J."/>
            <person name="Sinninghe Damste J.S."/>
            <person name="Khijniak T.V."/>
            <person name="Kublanov I.V."/>
            <person name="Toshchakov S.V."/>
        </authorList>
    </citation>
    <scope>NUCLEOTIDE SEQUENCE [LARGE SCALE GENOMIC DNA]</scope>
    <source>
        <strain evidence="2 3">AArcht-Sl</strain>
    </source>
</reference>
<keyword evidence="3" id="KW-1185">Reference proteome</keyword>
<gene>
    <name evidence="2" type="ORF">EA462_03205</name>
</gene>
<dbReference type="AlphaFoldDB" id="A0A3N6PA56"/>
<accession>A0A3N6PA56</accession>
<organism evidence="2 3">
    <name type="scientific">Natrarchaeobius halalkaliphilus</name>
    <dbReference type="NCBI Taxonomy" id="1679091"/>
    <lineage>
        <taxon>Archaea</taxon>
        <taxon>Methanobacteriati</taxon>
        <taxon>Methanobacteriota</taxon>
        <taxon>Stenosarchaea group</taxon>
        <taxon>Halobacteria</taxon>
        <taxon>Halobacteriales</taxon>
        <taxon>Natrialbaceae</taxon>
        <taxon>Natrarchaeobius</taxon>
    </lineage>
</organism>
<dbReference type="RefSeq" id="WP_124177111.1">
    <property type="nucleotide sequence ID" value="NZ_REFY01000001.1"/>
</dbReference>
<comment type="caution">
    <text evidence="2">The sequence shown here is derived from an EMBL/GenBank/DDBJ whole genome shotgun (WGS) entry which is preliminary data.</text>
</comment>
<feature type="compositionally biased region" description="Polar residues" evidence="1">
    <location>
        <begin position="91"/>
        <end position="100"/>
    </location>
</feature>
<dbReference type="Proteomes" id="UP000273828">
    <property type="component" value="Unassembled WGS sequence"/>
</dbReference>
<proteinExistence type="predicted"/>
<evidence type="ECO:0000313" key="2">
    <source>
        <dbReference type="EMBL" id="RQG93215.1"/>
    </source>
</evidence>
<name>A0A3N6PA56_9EURY</name>
<dbReference type="EMBL" id="REFY01000001">
    <property type="protein sequence ID" value="RQG93215.1"/>
    <property type="molecule type" value="Genomic_DNA"/>
</dbReference>
<sequence length="128" mass="14072">MVLKRLLSGDPSKSSKLYLAIGVLSLVKAIAVRKDPNRFRRELLDAGLFLGVGIALRKYSQLKAQKRSEIESQLPNWLGDVGGSEGRFDSGSESTVTGFQSRAKERLQGRSEPEPSLRDRARGIVSSQ</sequence>
<evidence type="ECO:0000313" key="3">
    <source>
        <dbReference type="Proteomes" id="UP000273828"/>
    </source>
</evidence>
<dbReference type="OrthoDB" id="202242at2157"/>